<dbReference type="EMBL" id="QUOU01000001">
    <property type="protein sequence ID" value="REL26870.1"/>
    <property type="molecule type" value="Genomic_DNA"/>
</dbReference>
<feature type="binding site" evidence="3 4">
    <location>
        <position position="275"/>
    </location>
    <ligand>
        <name>Zn(2+)</name>
        <dbReference type="ChEBI" id="CHEBI:29105"/>
    </ligand>
</feature>
<dbReference type="InterPro" id="IPR017226">
    <property type="entry name" value="BHMT-like"/>
</dbReference>
<feature type="binding site" evidence="4">
    <location>
        <position position="203"/>
    </location>
    <ligand>
        <name>Zn(2+)</name>
        <dbReference type="ChEBI" id="CHEBI:29105"/>
    </ligand>
</feature>
<feature type="binding site" evidence="3 4">
    <location>
        <position position="274"/>
    </location>
    <ligand>
        <name>Zn(2+)</name>
        <dbReference type="ChEBI" id="CHEBI:29105"/>
    </ligand>
</feature>
<name>A0A3E0TR91_9GAMM</name>
<dbReference type="InterPro" id="IPR036589">
    <property type="entry name" value="HCY_dom_sf"/>
</dbReference>
<dbReference type="SUPFAM" id="SSF82282">
    <property type="entry name" value="Homocysteine S-methyltransferase"/>
    <property type="match status" value="1"/>
</dbReference>
<dbReference type="AlphaFoldDB" id="A0A3E0TR91"/>
<keyword evidence="1 4" id="KW-0489">Methyltransferase</keyword>
<evidence type="ECO:0000256" key="2">
    <source>
        <dbReference type="ARBA" id="ARBA00022679"/>
    </source>
</evidence>
<dbReference type="Pfam" id="PF02574">
    <property type="entry name" value="S-methyl_trans"/>
    <property type="match status" value="1"/>
</dbReference>
<dbReference type="PIRSF" id="PIRSF037505">
    <property type="entry name" value="Betaine_HMT"/>
    <property type="match status" value="1"/>
</dbReference>
<reference evidence="6 7" key="1">
    <citation type="submission" date="2018-08" db="EMBL/GenBank/DDBJ databases">
        <title>Thalassotalea euphylliae genome.</title>
        <authorList>
            <person name="Summers S."/>
            <person name="Rice S.A."/>
            <person name="Freckelton M.L."/>
            <person name="Nedved B.T."/>
            <person name="Hadfield M.G."/>
        </authorList>
    </citation>
    <scope>NUCLEOTIDE SEQUENCE [LARGE SCALE GENOMIC DNA]</scope>
    <source>
        <strain evidence="6 7">H1</strain>
    </source>
</reference>
<proteinExistence type="predicted"/>
<dbReference type="OrthoDB" id="9803687at2"/>
<accession>A0A3E0TR91</accession>
<evidence type="ECO:0000256" key="3">
    <source>
        <dbReference type="PIRSR" id="PIRSR037505-2"/>
    </source>
</evidence>
<dbReference type="GO" id="GO:0032259">
    <property type="term" value="P:methylation"/>
    <property type="evidence" value="ECO:0007669"/>
    <property type="project" value="UniProtKB-KW"/>
</dbReference>
<organism evidence="6 7">
    <name type="scientific">Thalassotalea euphylliae</name>
    <dbReference type="NCBI Taxonomy" id="1655234"/>
    <lineage>
        <taxon>Bacteria</taxon>
        <taxon>Pseudomonadati</taxon>
        <taxon>Pseudomonadota</taxon>
        <taxon>Gammaproteobacteria</taxon>
        <taxon>Alteromonadales</taxon>
        <taxon>Colwelliaceae</taxon>
        <taxon>Thalassotalea</taxon>
    </lineage>
</organism>
<dbReference type="Proteomes" id="UP000256478">
    <property type="component" value="Unassembled WGS sequence"/>
</dbReference>
<protein>
    <submittedName>
        <fullName evidence="6">Homocysteine S-methyltransferase</fullName>
    </submittedName>
</protein>
<dbReference type="PROSITE" id="PS50970">
    <property type="entry name" value="HCY"/>
    <property type="match status" value="1"/>
</dbReference>
<dbReference type="GO" id="GO:0008168">
    <property type="term" value="F:methyltransferase activity"/>
    <property type="evidence" value="ECO:0007669"/>
    <property type="project" value="UniProtKB-UniRule"/>
</dbReference>
<comment type="caution">
    <text evidence="6">The sequence shown here is derived from an EMBL/GenBank/DDBJ whole genome shotgun (WGS) entry which is preliminary data.</text>
</comment>
<dbReference type="GO" id="GO:0009086">
    <property type="term" value="P:methionine biosynthetic process"/>
    <property type="evidence" value="ECO:0007669"/>
    <property type="project" value="InterPro"/>
</dbReference>
<dbReference type="RefSeq" id="WP_116007973.1">
    <property type="nucleotide sequence ID" value="NZ_QUOU01000001.1"/>
</dbReference>
<keyword evidence="3 4" id="KW-0479">Metal-binding</keyword>
<dbReference type="PANTHER" id="PTHR11103:SF18">
    <property type="entry name" value="SLR1189 PROTEIN"/>
    <property type="match status" value="1"/>
</dbReference>
<gene>
    <name evidence="6" type="ORF">DXX93_09995</name>
</gene>
<dbReference type="Gene3D" id="3.20.20.330">
    <property type="entry name" value="Homocysteine-binding-like domain"/>
    <property type="match status" value="1"/>
</dbReference>
<evidence type="ECO:0000313" key="7">
    <source>
        <dbReference type="Proteomes" id="UP000256478"/>
    </source>
</evidence>
<sequence>MTSVILLDGGMGQELIKRANVKATPLWSAQVMLEQPALVRDLHLDFINAGAKVITLNNYTATPGRLARDASIDLLAPLHQAAISAAQSAIELSGDNDIRIAGCLPPLMASYTADAALDFNTSLTHYQQLVELQRTAVDVFICETMASISEATAAVTAAKTANKPVWVSFVLHDQLAQLPSGESLVDAIDAIQYLGVDAVLVNCCALETINKTLPSLVAHFPVTGVYANAFVDVEPLKPGGTVDCLEERDDISPSMYAKQCLSWVQDGVSIVGGCCAIGPSHIKAINQLLTDNHIKVVSDLDH</sequence>
<evidence type="ECO:0000256" key="1">
    <source>
        <dbReference type="ARBA" id="ARBA00022603"/>
    </source>
</evidence>
<dbReference type="PANTHER" id="PTHR11103">
    <property type="entry name" value="SLR1189 PROTEIN"/>
    <property type="match status" value="1"/>
</dbReference>
<evidence type="ECO:0000313" key="6">
    <source>
        <dbReference type="EMBL" id="REL26870.1"/>
    </source>
</evidence>
<keyword evidence="3 4" id="KW-0862">Zinc</keyword>
<dbReference type="InterPro" id="IPR003726">
    <property type="entry name" value="HCY_dom"/>
</dbReference>
<evidence type="ECO:0000256" key="4">
    <source>
        <dbReference type="PROSITE-ProRule" id="PRU00333"/>
    </source>
</evidence>
<comment type="cofactor">
    <cofactor evidence="3">
        <name>Zn(2+)</name>
        <dbReference type="ChEBI" id="CHEBI:29105"/>
    </cofactor>
    <text evidence="3">Binds 1 zinc ion per subunit.</text>
</comment>
<feature type="domain" description="Hcy-binding" evidence="5">
    <location>
        <begin position="1"/>
        <end position="289"/>
    </location>
</feature>
<evidence type="ECO:0000259" key="5">
    <source>
        <dbReference type="PROSITE" id="PS50970"/>
    </source>
</evidence>
<dbReference type="GO" id="GO:0008270">
    <property type="term" value="F:zinc ion binding"/>
    <property type="evidence" value="ECO:0007669"/>
    <property type="project" value="InterPro"/>
</dbReference>
<keyword evidence="2 4" id="KW-0808">Transferase</keyword>